<name>A0ACD3B3X8_9AGAR</name>
<gene>
    <name evidence="1" type="ORF">BDN72DRAFT_334907</name>
</gene>
<dbReference type="EMBL" id="ML208286">
    <property type="protein sequence ID" value="TFK72372.1"/>
    <property type="molecule type" value="Genomic_DNA"/>
</dbReference>
<reference evidence="1 2" key="1">
    <citation type="journal article" date="2019" name="Nat. Ecol. Evol.">
        <title>Megaphylogeny resolves global patterns of mushroom evolution.</title>
        <authorList>
            <person name="Varga T."/>
            <person name="Krizsan K."/>
            <person name="Foldi C."/>
            <person name="Dima B."/>
            <person name="Sanchez-Garcia M."/>
            <person name="Sanchez-Ramirez S."/>
            <person name="Szollosi G.J."/>
            <person name="Szarkandi J.G."/>
            <person name="Papp V."/>
            <person name="Albert L."/>
            <person name="Andreopoulos W."/>
            <person name="Angelini C."/>
            <person name="Antonin V."/>
            <person name="Barry K.W."/>
            <person name="Bougher N.L."/>
            <person name="Buchanan P."/>
            <person name="Buyck B."/>
            <person name="Bense V."/>
            <person name="Catcheside P."/>
            <person name="Chovatia M."/>
            <person name="Cooper J."/>
            <person name="Damon W."/>
            <person name="Desjardin D."/>
            <person name="Finy P."/>
            <person name="Geml J."/>
            <person name="Haridas S."/>
            <person name="Hughes K."/>
            <person name="Justo A."/>
            <person name="Karasinski D."/>
            <person name="Kautmanova I."/>
            <person name="Kiss B."/>
            <person name="Kocsube S."/>
            <person name="Kotiranta H."/>
            <person name="LaButti K.M."/>
            <person name="Lechner B.E."/>
            <person name="Liimatainen K."/>
            <person name="Lipzen A."/>
            <person name="Lukacs Z."/>
            <person name="Mihaltcheva S."/>
            <person name="Morgado L.N."/>
            <person name="Niskanen T."/>
            <person name="Noordeloos M.E."/>
            <person name="Ohm R.A."/>
            <person name="Ortiz-Santana B."/>
            <person name="Ovrebo C."/>
            <person name="Racz N."/>
            <person name="Riley R."/>
            <person name="Savchenko A."/>
            <person name="Shiryaev A."/>
            <person name="Soop K."/>
            <person name="Spirin V."/>
            <person name="Szebenyi C."/>
            <person name="Tomsovsky M."/>
            <person name="Tulloss R.E."/>
            <person name="Uehling J."/>
            <person name="Grigoriev I.V."/>
            <person name="Vagvolgyi C."/>
            <person name="Papp T."/>
            <person name="Martin F.M."/>
            <person name="Miettinen O."/>
            <person name="Hibbett D.S."/>
            <person name="Nagy L.G."/>
        </authorList>
    </citation>
    <scope>NUCLEOTIDE SEQUENCE [LARGE SCALE GENOMIC DNA]</scope>
    <source>
        <strain evidence="1 2">NL-1719</strain>
    </source>
</reference>
<accession>A0ACD3B3X8</accession>
<dbReference type="Proteomes" id="UP000308600">
    <property type="component" value="Unassembled WGS sequence"/>
</dbReference>
<organism evidence="1 2">
    <name type="scientific">Pluteus cervinus</name>
    <dbReference type="NCBI Taxonomy" id="181527"/>
    <lineage>
        <taxon>Eukaryota</taxon>
        <taxon>Fungi</taxon>
        <taxon>Dikarya</taxon>
        <taxon>Basidiomycota</taxon>
        <taxon>Agaricomycotina</taxon>
        <taxon>Agaricomycetes</taxon>
        <taxon>Agaricomycetidae</taxon>
        <taxon>Agaricales</taxon>
        <taxon>Pluteineae</taxon>
        <taxon>Pluteaceae</taxon>
        <taxon>Pluteus</taxon>
    </lineage>
</organism>
<keyword evidence="2" id="KW-1185">Reference proteome</keyword>
<sequence>MAPDKKSSKKRKREVSPEPGLKISIASPAPKSGEVGVALAAFPAVEVPDDTAFRCYVKKKSKTDESQKTAQDVLVVGETDSIEFVSNEEETRKAAEGGCRYVIALHNPKTSTLTIHPTISTPYIFTQTVKALKSIPPASAPTATQWREARNALGETFGTKKAKASIRAQERNRIDVGAMEGVMDFVTESIDKNAVGLMTQEEAKVLADETRLIPAFNATTSDPTEVYPISSVIPDVEWKAISVSAFDQASTYEERKALLPFAYSRWCQSHLRRLYSGEQQKANKKELKIIFYVAAMLGFRDFIVRKKSIDRTEIKEKLSQIPEMIVDSLLSRFTEVPRESTHHRRTPAKDTFLLTHIFALFLRLDNYACDPEALSLELKMTVADINRHFKSLGCKVIPVTERDRTRLGLPESALKTKRAMLEAPVQFPKARTGKRRA</sequence>
<proteinExistence type="predicted"/>
<evidence type="ECO:0000313" key="2">
    <source>
        <dbReference type="Proteomes" id="UP000308600"/>
    </source>
</evidence>
<evidence type="ECO:0000313" key="1">
    <source>
        <dbReference type="EMBL" id="TFK72372.1"/>
    </source>
</evidence>
<protein>
    <submittedName>
        <fullName evidence="1">RNA polymerase I associated factor, A49-like protein</fullName>
    </submittedName>
</protein>